<dbReference type="GO" id="GO:0005886">
    <property type="term" value="C:plasma membrane"/>
    <property type="evidence" value="ECO:0007669"/>
    <property type="project" value="UniProtKB-SubCell"/>
</dbReference>
<keyword evidence="5 8" id="KW-0812">Transmembrane</keyword>
<proteinExistence type="predicted"/>
<organism evidence="10 11">
    <name type="scientific">Polynucleobacter asymbioticus</name>
    <dbReference type="NCBI Taxonomy" id="576611"/>
    <lineage>
        <taxon>Bacteria</taxon>
        <taxon>Pseudomonadati</taxon>
        <taxon>Pseudomonadota</taxon>
        <taxon>Betaproteobacteria</taxon>
        <taxon>Burkholderiales</taxon>
        <taxon>Burkholderiaceae</taxon>
        <taxon>Polynucleobacter</taxon>
    </lineage>
</organism>
<evidence type="ECO:0000259" key="9">
    <source>
        <dbReference type="Pfam" id="PF13231"/>
    </source>
</evidence>
<keyword evidence="6 8" id="KW-1133">Transmembrane helix</keyword>
<evidence type="ECO:0000256" key="1">
    <source>
        <dbReference type="ARBA" id="ARBA00004651"/>
    </source>
</evidence>
<dbReference type="PANTHER" id="PTHR33908:SF11">
    <property type="entry name" value="MEMBRANE PROTEIN"/>
    <property type="match status" value="1"/>
</dbReference>
<feature type="transmembrane region" description="Helical" evidence="8">
    <location>
        <begin position="7"/>
        <end position="28"/>
    </location>
</feature>
<feature type="transmembrane region" description="Helical" evidence="8">
    <location>
        <begin position="209"/>
        <end position="229"/>
    </location>
</feature>
<evidence type="ECO:0000256" key="6">
    <source>
        <dbReference type="ARBA" id="ARBA00022989"/>
    </source>
</evidence>
<dbReference type="Pfam" id="PF13231">
    <property type="entry name" value="PMT_2"/>
    <property type="match status" value="1"/>
</dbReference>
<feature type="transmembrane region" description="Helical" evidence="8">
    <location>
        <begin position="171"/>
        <end position="197"/>
    </location>
</feature>
<keyword evidence="3" id="KW-0328">Glycosyltransferase</keyword>
<protein>
    <submittedName>
        <fullName evidence="10">Glycosyl transferase</fullName>
    </submittedName>
</protein>
<evidence type="ECO:0000313" key="11">
    <source>
        <dbReference type="Proteomes" id="UP000182060"/>
    </source>
</evidence>
<sequence length="493" mass="54549">MRHQSPSSWAVICVCIAAVVHFALGFSIEFSVDEAHYALYAQHLAWSYFDHPPLVGWIQWPLVTLTSSEGLIRLIPELLWILSCYLVYQVTLEVHHLIQGRNAGYLTSALPSPNTCGLMAVLAVIAAPIPHVLAIGLLPDTLLIPLSLGLMWMALRWLIKDHFTLADWVLTGVLLGLAGLSKYTAAFTAIALLFVFISAPRKVWISQAGFWFAALIALAFITPVLYWNYVNDWISFKYQIAHGAGSSWLWRRLAAYIGVQILVYGPLLVLGAFLFLKNCLQTTKLALLSLLGFFVIPFAIFTGLSGGGGLPHWTSPAWFCLAPFAGIGLAKAWTAQQHRLIRFLFIFQLALCFIGFGFVLSGGINSDLVKSNPIADLYGWKLAGEKAAQLSKANKASGIALQNWTLGSRAAWYARPTPVFVLDDRQDQFDLWFGKLPKGANILLVNWSGMSFSPPIRSKNGFEHCAPLESLEIKRLGQSLSTFDFSLCSNWQD</sequence>
<dbReference type="GO" id="GO:0016763">
    <property type="term" value="F:pentosyltransferase activity"/>
    <property type="evidence" value="ECO:0007669"/>
    <property type="project" value="TreeGrafter"/>
</dbReference>
<dbReference type="AlphaFoldDB" id="A0AAC9NGR1"/>
<evidence type="ECO:0000256" key="8">
    <source>
        <dbReference type="SAM" id="Phobius"/>
    </source>
</evidence>
<comment type="subcellular location">
    <subcellularLocation>
        <location evidence="1">Cell membrane</location>
        <topology evidence="1">Multi-pass membrane protein</topology>
    </subcellularLocation>
</comment>
<feature type="transmembrane region" description="Helical" evidence="8">
    <location>
        <begin position="118"/>
        <end position="135"/>
    </location>
</feature>
<dbReference type="RefSeq" id="WP_071539527.1">
    <property type="nucleotide sequence ID" value="NZ_CP015016.1"/>
</dbReference>
<accession>A0AAC9NGR1</accession>
<dbReference type="InterPro" id="IPR050297">
    <property type="entry name" value="LipidA_mod_glycosyltrf_83"/>
</dbReference>
<dbReference type="Proteomes" id="UP000182060">
    <property type="component" value="Chromosome"/>
</dbReference>
<feature type="transmembrane region" description="Helical" evidence="8">
    <location>
        <begin position="316"/>
        <end position="333"/>
    </location>
</feature>
<evidence type="ECO:0000256" key="7">
    <source>
        <dbReference type="ARBA" id="ARBA00023136"/>
    </source>
</evidence>
<feature type="domain" description="Glycosyltransferase RgtA/B/C/D-like" evidence="9">
    <location>
        <begin position="115"/>
        <end position="227"/>
    </location>
</feature>
<evidence type="ECO:0000256" key="3">
    <source>
        <dbReference type="ARBA" id="ARBA00022676"/>
    </source>
</evidence>
<feature type="transmembrane region" description="Helical" evidence="8">
    <location>
        <begin position="253"/>
        <end position="276"/>
    </location>
</feature>
<feature type="transmembrane region" description="Helical" evidence="8">
    <location>
        <begin position="340"/>
        <end position="364"/>
    </location>
</feature>
<dbReference type="GO" id="GO:0009103">
    <property type="term" value="P:lipopolysaccharide biosynthetic process"/>
    <property type="evidence" value="ECO:0007669"/>
    <property type="project" value="UniProtKB-ARBA"/>
</dbReference>
<dbReference type="InterPro" id="IPR038731">
    <property type="entry name" value="RgtA/B/C-like"/>
</dbReference>
<evidence type="ECO:0000313" key="10">
    <source>
        <dbReference type="EMBL" id="APC01600.1"/>
    </source>
</evidence>
<keyword evidence="4 10" id="KW-0808">Transferase</keyword>
<reference evidence="10" key="1">
    <citation type="journal article" date="2017" name="Appl. Environ. Microbiol.">
        <title>Microdiversification of a pelagic Polynucleobacter species is mainly driven by acquisition of genomic islands from a partially interspecific gene pool.</title>
        <authorList>
            <person name="Hoetzinger M."/>
            <person name="Hahn M.W."/>
            <person name="Jezberova J."/>
            <person name="Schmidt J."/>
            <person name="Koll U."/>
        </authorList>
    </citation>
    <scope>NUCLEOTIDE SEQUENCE</scope>
    <source>
        <strain evidence="10">MWH-RechtKol4</strain>
    </source>
</reference>
<feature type="transmembrane region" description="Helical" evidence="8">
    <location>
        <begin position="142"/>
        <end position="159"/>
    </location>
</feature>
<gene>
    <name evidence="10" type="ORF">AOC25_08175</name>
</gene>
<dbReference type="EMBL" id="CP015017">
    <property type="protein sequence ID" value="APC01600.1"/>
    <property type="molecule type" value="Genomic_DNA"/>
</dbReference>
<keyword evidence="2" id="KW-1003">Cell membrane</keyword>
<evidence type="ECO:0000256" key="4">
    <source>
        <dbReference type="ARBA" id="ARBA00022679"/>
    </source>
</evidence>
<feature type="transmembrane region" description="Helical" evidence="8">
    <location>
        <begin position="285"/>
        <end position="304"/>
    </location>
</feature>
<name>A0AAC9NGR1_9BURK</name>
<evidence type="ECO:0000256" key="5">
    <source>
        <dbReference type="ARBA" id="ARBA00022692"/>
    </source>
</evidence>
<evidence type="ECO:0000256" key="2">
    <source>
        <dbReference type="ARBA" id="ARBA00022475"/>
    </source>
</evidence>
<dbReference type="PANTHER" id="PTHR33908">
    <property type="entry name" value="MANNOSYLTRANSFERASE YKCB-RELATED"/>
    <property type="match status" value="1"/>
</dbReference>
<keyword evidence="7 8" id="KW-0472">Membrane</keyword>